<name>A3ZVG0_9BACT</name>
<evidence type="ECO:0000313" key="2">
    <source>
        <dbReference type="Proteomes" id="UP000004358"/>
    </source>
</evidence>
<evidence type="ECO:0000313" key="1">
    <source>
        <dbReference type="EMBL" id="EAQ79306.1"/>
    </source>
</evidence>
<sequence length="153" mass="17695">MNELHLEGFYGPIDRQRSGKRIASLCWLGVQADRHRRTPVLRNRNVQAGFGERFAELFGTSEERDGEAAAKCEAAFLIRGFGGVFRGHFRSQTRNYGARTSDNECEHRRFDLDGFTAPRISTRKLKFQPICAFSSWRRFPRFCTVESTRLQPF</sequence>
<dbReference type="AlphaFoldDB" id="A3ZVG0"/>
<dbReference type="Proteomes" id="UP000004358">
    <property type="component" value="Unassembled WGS sequence"/>
</dbReference>
<comment type="caution">
    <text evidence="1">The sequence shown here is derived from an EMBL/GenBank/DDBJ whole genome shotgun (WGS) entry which is preliminary data.</text>
</comment>
<accession>A3ZVG0</accession>
<dbReference type="HOGENOM" id="CLU_1709702_0_0_0"/>
<dbReference type="EMBL" id="AANZ01000014">
    <property type="protein sequence ID" value="EAQ79306.1"/>
    <property type="molecule type" value="Genomic_DNA"/>
</dbReference>
<gene>
    <name evidence="1" type="ORF">DSM3645_02483</name>
</gene>
<protein>
    <submittedName>
        <fullName evidence="1">Uncharacterized protein</fullName>
    </submittedName>
</protein>
<proteinExistence type="predicted"/>
<organism evidence="1 2">
    <name type="scientific">Blastopirellula marina DSM 3645</name>
    <dbReference type="NCBI Taxonomy" id="314230"/>
    <lineage>
        <taxon>Bacteria</taxon>
        <taxon>Pseudomonadati</taxon>
        <taxon>Planctomycetota</taxon>
        <taxon>Planctomycetia</taxon>
        <taxon>Pirellulales</taxon>
        <taxon>Pirellulaceae</taxon>
        <taxon>Blastopirellula</taxon>
    </lineage>
</organism>
<reference evidence="1 2" key="1">
    <citation type="submission" date="2006-02" db="EMBL/GenBank/DDBJ databases">
        <authorList>
            <person name="Amann R."/>
            <person name="Ferriera S."/>
            <person name="Johnson J."/>
            <person name="Kravitz S."/>
            <person name="Halpern A."/>
            <person name="Remington K."/>
            <person name="Beeson K."/>
            <person name="Tran B."/>
            <person name="Rogers Y.-H."/>
            <person name="Friedman R."/>
            <person name="Venter J.C."/>
        </authorList>
    </citation>
    <scope>NUCLEOTIDE SEQUENCE [LARGE SCALE GENOMIC DNA]</scope>
    <source>
        <strain evidence="1 2">DSM 3645</strain>
    </source>
</reference>
<dbReference type="STRING" id="314230.DSM3645_02483"/>